<dbReference type="Pfam" id="PF00072">
    <property type="entry name" value="Response_reg"/>
    <property type="match status" value="1"/>
</dbReference>
<feature type="domain" description="Response regulatory" evidence="8">
    <location>
        <begin position="3"/>
        <end position="117"/>
    </location>
</feature>
<dbReference type="InterPro" id="IPR001867">
    <property type="entry name" value="OmpR/PhoB-type_DNA-bd"/>
</dbReference>
<reference evidence="10 11" key="1">
    <citation type="submission" date="2020-08" db="EMBL/GenBank/DDBJ databases">
        <title>Genomic Encyclopedia of Type Strains, Phase III (KMG-III): the genomes of soil and plant-associated and newly described type strains.</title>
        <authorList>
            <person name="Whitman W."/>
        </authorList>
    </citation>
    <scope>NUCLEOTIDE SEQUENCE [LARGE SCALE GENOMIC DNA]</scope>
    <source>
        <strain evidence="10 11">CECT 8577</strain>
    </source>
</reference>
<dbReference type="PANTHER" id="PTHR48111:SF38">
    <property type="entry name" value="TWO-COMPONENT RESPONSE REGULATOR"/>
    <property type="match status" value="1"/>
</dbReference>
<dbReference type="InterPro" id="IPR039420">
    <property type="entry name" value="WalR-like"/>
</dbReference>
<evidence type="ECO:0000313" key="11">
    <source>
        <dbReference type="Proteomes" id="UP000550714"/>
    </source>
</evidence>
<keyword evidence="3" id="KW-0805">Transcription regulation</keyword>
<keyword evidence="11" id="KW-1185">Reference proteome</keyword>
<dbReference type="GO" id="GO:0006355">
    <property type="term" value="P:regulation of DNA-templated transcription"/>
    <property type="evidence" value="ECO:0007669"/>
    <property type="project" value="InterPro"/>
</dbReference>
<keyword evidence="2" id="KW-0902">Two-component regulatory system</keyword>
<dbReference type="GO" id="GO:0000156">
    <property type="term" value="F:phosphorelay response regulator activity"/>
    <property type="evidence" value="ECO:0007669"/>
    <property type="project" value="TreeGrafter"/>
</dbReference>
<dbReference type="RefSeq" id="WP_183657319.1">
    <property type="nucleotide sequence ID" value="NZ_JACHWU010000004.1"/>
</dbReference>
<gene>
    <name evidence="10" type="ORF">FHS23_003729</name>
</gene>
<feature type="domain" description="OmpR/PhoB-type" evidence="9">
    <location>
        <begin position="126"/>
        <end position="219"/>
    </location>
</feature>
<dbReference type="Gene3D" id="3.40.50.2300">
    <property type="match status" value="1"/>
</dbReference>
<dbReference type="Pfam" id="PF00486">
    <property type="entry name" value="Trans_reg_C"/>
    <property type="match status" value="1"/>
</dbReference>
<dbReference type="GO" id="GO:0032993">
    <property type="term" value="C:protein-DNA complex"/>
    <property type="evidence" value="ECO:0007669"/>
    <property type="project" value="TreeGrafter"/>
</dbReference>
<keyword evidence="5" id="KW-0804">Transcription</keyword>
<evidence type="ECO:0000256" key="1">
    <source>
        <dbReference type="ARBA" id="ARBA00022553"/>
    </source>
</evidence>
<dbReference type="SMART" id="SM00862">
    <property type="entry name" value="Trans_reg_C"/>
    <property type="match status" value="1"/>
</dbReference>
<evidence type="ECO:0000256" key="7">
    <source>
        <dbReference type="PROSITE-ProRule" id="PRU01091"/>
    </source>
</evidence>
<feature type="modified residue" description="4-aspartylphosphate" evidence="6">
    <location>
        <position position="52"/>
    </location>
</feature>
<dbReference type="EMBL" id="JACHWU010000004">
    <property type="protein sequence ID" value="MBB3052695.1"/>
    <property type="molecule type" value="Genomic_DNA"/>
</dbReference>
<dbReference type="SUPFAM" id="SSF52172">
    <property type="entry name" value="CheY-like"/>
    <property type="match status" value="1"/>
</dbReference>
<proteinExistence type="predicted"/>
<evidence type="ECO:0000259" key="8">
    <source>
        <dbReference type="PROSITE" id="PS50110"/>
    </source>
</evidence>
<dbReference type="InterPro" id="IPR001789">
    <property type="entry name" value="Sig_transdc_resp-reg_receiver"/>
</dbReference>
<dbReference type="AlphaFoldDB" id="A0A839S4H7"/>
<comment type="caution">
    <text evidence="10">The sequence shown here is derived from an EMBL/GenBank/DDBJ whole genome shotgun (WGS) entry which is preliminary data.</text>
</comment>
<dbReference type="Gene3D" id="6.10.250.690">
    <property type="match status" value="1"/>
</dbReference>
<evidence type="ECO:0000313" key="10">
    <source>
        <dbReference type="EMBL" id="MBB3052695.1"/>
    </source>
</evidence>
<dbReference type="CDD" id="cd00383">
    <property type="entry name" value="trans_reg_C"/>
    <property type="match status" value="1"/>
</dbReference>
<name>A0A839S4H7_9PSEU</name>
<dbReference type="Proteomes" id="UP000550714">
    <property type="component" value="Unassembled WGS sequence"/>
</dbReference>
<dbReference type="PROSITE" id="PS50110">
    <property type="entry name" value="RESPONSE_REGULATORY"/>
    <property type="match status" value="1"/>
</dbReference>
<evidence type="ECO:0000256" key="5">
    <source>
        <dbReference type="ARBA" id="ARBA00023163"/>
    </source>
</evidence>
<keyword evidence="1 6" id="KW-0597">Phosphoprotein</keyword>
<dbReference type="GO" id="GO:0000976">
    <property type="term" value="F:transcription cis-regulatory region binding"/>
    <property type="evidence" value="ECO:0007669"/>
    <property type="project" value="TreeGrafter"/>
</dbReference>
<organism evidence="10 11">
    <name type="scientific">Prauserella isguenensis</name>
    <dbReference type="NCBI Taxonomy" id="1470180"/>
    <lineage>
        <taxon>Bacteria</taxon>
        <taxon>Bacillati</taxon>
        <taxon>Actinomycetota</taxon>
        <taxon>Actinomycetes</taxon>
        <taxon>Pseudonocardiales</taxon>
        <taxon>Pseudonocardiaceae</taxon>
        <taxon>Prauserella</taxon>
    </lineage>
</organism>
<dbReference type="InterPro" id="IPR011006">
    <property type="entry name" value="CheY-like_superfamily"/>
</dbReference>
<dbReference type="SMART" id="SM00448">
    <property type="entry name" value="REC"/>
    <property type="match status" value="1"/>
</dbReference>
<dbReference type="GO" id="GO:0005829">
    <property type="term" value="C:cytosol"/>
    <property type="evidence" value="ECO:0007669"/>
    <property type="project" value="TreeGrafter"/>
</dbReference>
<dbReference type="CDD" id="cd19935">
    <property type="entry name" value="REC_OmpR_CusR-like"/>
    <property type="match status" value="1"/>
</dbReference>
<protein>
    <submittedName>
        <fullName evidence="10">DNA-binding response OmpR family regulator</fullName>
    </submittedName>
</protein>
<dbReference type="PROSITE" id="PS51755">
    <property type="entry name" value="OMPR_PHOB"/>
    <property type="match status" value="1"/>
</dbReference>
<feature type="DNA-binding region" description="OmpR/PhoB-type" evidence="7">
    <location>
        <begin position="126"/>
        <end position="219"/>
    </location>
</feature>
<dbReference type="FunFam" id="1.10.10.10:FF:000005">
    <property type="entry name" value="Two-component system response regulator"/>
    <property type="match status" value="1"/>
</dbReference>
<evidence type="ECO:0000256" key="2">
    <source>
        <dbReference type="ARBA" id="ARBA00023012"/>
    </source>
</evidence>
<dbReference type="InterPro" id="IPR036388">
    <property type="entry name" value="WH-like_DNA-bd_sf"/>
</dbReference>
<dbReference type="PANTHER" id="PTHR48111">
    <property type="entry name" value="REGULATOR OF RPOS"/>
    <property type="match status" value="1"/>
</dbReference>
<evidence type="ECO:0000256" key="4">
    <source>
        <dbReference type="ARBA" id="ARBA00023125"/>
    </source>
</evidence>
<dbReference type="FunFam" id="3.40.50.2300:FF:000073">
    <property type="entry name" value="DNA-binding response regulator RprY"/>
    <property type="match status" value="1"/>
</dbReference>
<evidence type="ECO:0000256" key="3">
    <source>
        <dbReference type="ARBA" id="ARBA00023015"/>
    </source>
</evidence>
<accession>A0A839S4H7</accession>
<dbReference type="Gene3D" id="1.10.10.10">
    <property type="entry name" value="Winged helix-like DNA-binding domain superfamily/Winged helix DNA-binding domain"/>
    <property type="match status" value="1"/>
</dbReference>
<sequence>MSRILIAEDEARIAAFIEKGLRSNGFTTTVVDDGDTALAQVVAGEFDLVVLDLGLPKRDGFAVLQAMRRAHVHVPVIILTARDTVHDTVAGLEGGADDYMTKPFRFEELLARVRLRLRSSDRAPEVTVLRHGELSLDLRTRRAETPDGVVDLTAREFSLLELFLRHPGQVLSREQMLSHVWGYDFDPGSNVVDVYVRTLRRKIGQDRIVTVRGMGYRLD</sequence>
<evidence type="ECO:0000259" key="9">
    <source>
        <dbReference type="PROSITE" id="PS51755"/>
    </source>
</evidence>
<evidence type="ECO:0000256" key="6">
    <source>
        <dbReference type="PROSITE-ProRule" id="PRU00169"/>
    </source>
</evidence>
<keyword evidence="4 7" id="KW-0238">DNA-binding</keyword>